<dbReference type="PROSITE" id="PS51462">
    <property type="entry name" value="NUDIX"/>
    <property type="match status" value="1"/>
</dbReference>
<comment type="caution">
    <text evidence="4">The sequence shown here is derived from an EMBL/GenBank/DDBJ whole genome shotgun (WGS) entry which is preliminary data.</text>
</comment>
<dbReference type="Gene3D" id="3.90.79.10">
    <property type="entry name" value="Nucleoside Triphosphate Pyrophosphohydrolase"/>
    <property type="match status" value="1"/>
</dbReference>
<organism evidence="4 5">
    <name type="scientific">Fictibacillus aquaticus</name>
    <dbReference type="NCBI Taxonomy" id="2021314"/>
    <lineage>
        <taxon>Bacteria</taxon>
        <taxon>Bacillati</taxon>
        <taxon>Bacillota</taxon>
        <taxon>Bacilli</taxon>
        <taxon>Bacillales</taxon>
        <taxon>Fictibacillaceae</taxon>
        <taxon>Fictibacillus</taxon>
    </lineage>
</organism>
<protein>
    <submittedName>
        <fullName evidence="4">ADP-ribose pyrophosphatase</fullName>
    </submittedName>
</protein>
<dbReference type="AlphaFoldDB" id="A0A235F930"/>
<evidence type="ECO:0000256" key="1">
    <source>
        <dbReference type="ARBA" id="ARBA00001946"/>
    </source>
</evidence>
<sequence>MGYIKDLRKLVGTRPLIMPGACVLLINNKGELLLQLRADNRCWGLPGGAMEPGEKLEDVAARETFEETSLIVSNLKLFNVFSGPEFYYRYPNGDEVHNVVTVFICREYSGVPKADHSESLDVRFFPLSNLPDSVNPPDLPLIQSFFKHNQG</sequence>
<evidence type="ECO:0000259" key="3">
    <source>
        <dbReference type="PROSITE" id="PS51462"/>
    </source>
</evidence>
<keyword evidence="5" id="KW-1185">Reference proteome</keyword>
<name>A0A235F930_9BACL</name>
<accession>A0A235F930</accession>
<dbReference type="Proteomes" id="UP000215059">
    <property type="component" value="Unassembled WGS sequence"/>
</dbReference>
<feature type="domain" description="Nudix hydrolase" evidence="3">
    <location>
        <begin position="16"/>
        <end position="147"/>
    </location>
</feature>
<gene>
    <name evidence="4" type="ORF">CGZ90_12695</name>
</gene>
<proteinExistence type="predicted"/>
<reference evidence="4 5" key="1">
    <citation type="submission" date="2017-07" db="EMBL/GenBank/DDBJ databases">
        <title>Fictibacillus sp. nov. GDSW-R2A3 Genome sequencing and assembly.</title>
        <authorList>
            <person name="Mayilraj S."/>
        </authorList>
    </citation>
    <scope>NUCLEOTIDE SEQUENCE [LARGE SCALE GENOMIC DNA]</scope>
    <source>
        <strain evidence="4 5">GDSW-R2A3</strain>
    </source>
</reference>
<dbReference type="PRINTS" id="PR00502">
    <property type="entry name" value="NUDIXFAMILY"/>
</dbReference>
<dbReference type="InterPro" id="IPR000086">
    <property type="entry name" value="NUDIX_hydrolase_dom"/>
</dbReference>
<comment type="cofactor">
    <cofactor evidence="1">
        <name>Mg(2+)</name>
        <dbReference type="ChEBI" id="CHEBI:18420"/>
    </cofactor>
</comment>
<dbReference type="PANTHER" id="PTHR43046">
    <property type="entry name" value="GDP-MANNOSE MANNOSYL HYDROLASE"/>
    <property type="match status" value="1"/>
</dbReference>
<dbReference type="InterPro" id="IPR015797">
    <property type="entry name" value="NUDIX_hydrolase-like_dom_sf"/>
</dbReference>
<dbReference type="OrthoDB" id="9787476at2"/>
<dbReference type="Pfam" id="PF00293">
    <property type="entry name" value="NUDIX"/>
    <property type="match status" value="1"/>
</dbReference>
<dbReference type="SUPFAM" id="SSF55811">
    <property type="entry name" value="Nudix"/>
    <property type="match status" value="1"/>
</dbReference>
<dbReference type="EMBL" id="NOII01000003">
    <property type="protein sequence ID" value="OYD57523.1"/>
    <property type="molecule type" value="Genomic_DNA"/>
</dbReference>
<dbReference type="PANTHER" id="PTHR43046:SF2">
    <property type="entry name" value="8-OXO-DGTP DIPHOSPHATASE-RELATED"/>
    <property type="match status" value="1"/>
</dbReference>
<dbReference type="CDD" id="cd04677">
    <property type="entry name" value="NUDIX_Hydrolase"/>
    <property type="match status" value="1"/>
</dbReference>
<dbReference type="RefSeq" id="WP_094252873.1">
    <property type="nucleotide sequence ID" value="NZ_JBHLXL010000001.1"/>
</dbReference>
<keyword evidence="2" id="KW-0378">Hydrolase</keyword>
<dbReference type="GO" id="GO:0016787">
    <property type="term" value="F:hydrolase activity"/>
    <property type="evidence" value="ECO:0007669"/>
    <property type="project" value="UniProtKB-KW"/>
</dbReference>
<dbReference type="InterPro" id="IPR020476">
    <property type="entry name" value="Nudix_hydrolase"/>
</dbReference>
<evidence type="ECO:0000256" key="2">
    <source>
        <dbReference type="ARBA" id="ARBA00022801"/>
    </source>
</evidence>
<evidence type="ECO:0000313" key="5">
    <source>
        <dbReference type="Proteomes" id="UP000215059"/>
    </source>
</evidence>
<evidence type="ECO:0000313" key="4">
    <source>
        <dbReference type="EMBL" id="OYD57523.1"/>
    </source>
</evidence>